<organism evidence="1 2">
    <name type="scientific">Clostridium scatologenes</name>
    <dbReference type="NCBI Taxonomy" id="1548"/>
    <lineage>
        <taxon>Bacteria</taxon>
        <taxon>Bacillati</taxon>
        <taxon>Bacillota</taxon>
        <taxon>Clostridia</taxon>
        <taxon>Eubacteriales</taxon>
        <taxon>Clostridiaceae</taxon>
        <taxon>Clostridium</taxon>
    </lineage>
</organism>
<name>A0A0E3MA20_CLOSL</name>
<dbReference type="KEGG" id="csq:CSCA_2997"/>
<dbReference type="Proteomes" id="UP000033115">
    <property type="component" value="Chromosome"/>
</dbReference>
<dbReference type="STRING" id="1548.CSCA_2997"/>
<dbReference type="HOGENOM" id="CLU_2664535_0_0_9"/>
<protein>
    <submittedName>
        <fullName evidence="1">Uncharacterized protein</fullName>
    </submittedName>
</protein>
<proteinExistence type="predicted"/>
<evidence type="ECO:0000313" key="1">
    <source>
        <dbReference type="EMBL" id="AKA70122.1"/>
    </source>
</evidence>
<keyword evidence="2" id="KW-1185">Reference proteome</keyword>
<gene>
    <name evidence="1" type="ORF">CSCA_2997</name>
</gene>
<dbReference type="RefSeq" id="WP_029160913.1">
    <property type="nucleotide sequence ID" value="NZ_CP009933.1"/>
</dbReference>
<sequence>MASINYSAVMNTNTSFNQPRQKTWVVFHNAPFWTIKLITTSFAEAQSKAKEILSTGGVFTSIDRIMVCEIAPLDFIMTPNV</sequence>
<accession>A0A0E3MA20</accession>
<dbReference type="EMBL" id="CP009933">
    <property type="protein sequence ID" value="AKA70122.1"/>
    <property type="molecule type" value="Genomic_DNA"/>
</dbReference>
<dbReference type="AlphaFoldDB" id="A0A0E3MA20"/>
<evidence type="ECO:0000313" key="2">
    <source>
        <dbReference type="Proteomes" id="UP000033115"/>
    </source>
</evidence>
<reference evidence="1 2" key="1">
    <citation type="journal article" date="2015" name="J. Biotechnol.">
        <title>Complete genome sequence of a malodorant-producing acetogen, Clostridium scatologenes ATCC 25775(T).</title>
        <authorList>
            <person name="Zhu Z."/>
            <person name="Guo T."/>
            <person name="Zheng H."/>
            <person name="Song T."/>
            <person name="Ouyang P."/>
            <person name="Xie J."/>
        </authorList>
    </citation>
    <scope>NUCLEOTIDE SEQUENCE [LARGE SCALE GENOMIC DNA]</scope>
    <source>
        <strain evidence="1 2">ATCC 25775</strain>
    </source>
</reference>